<proteinExistence type="predicted"/>
<dbReference type="AlphaFoldDB" id="A0A0M3ICV1"/>
<reference evidence="3" key="1">
    <citation type="submission" date="2017-02" db="UniProtKB">
        <authorList>
            <consortium name="WormBaseParasite"/>
        </authorList>
    </citation>
    <scope>IDENTIFICATION</scope>
</reference>
<evidence type="ECO:0000313" key="2">
    <source>
        <dbReference type="Proteomes" id="UP000036681"/>
    </source>
</evidence>
<keyword evidence="1" id="KW-0812">Transmembrane</keyword>
<sequence>MMGMLHACFIAEIFFALLFFAIKKYFLPPLSRWI</sequence>
<keyword evidence="1" id="KW-1133">Transmembrane helix</keyword>
<evidence type="ECO:0000313" key="3">
    <source>
        <dbReference type="WBParaSite" id="ALUE_0001575701-mRNA-1"/>
    </source>
</evidence>
<feature type="transmembrane region" description="Helical" evidence="1">
    <location>
        <begin position="7"/>
        <end position="26"/>
    </location>
</feature>
<organism evidence="2 3">
    <name type="scientific">Ascaris lumbricoides</name>
    <name type="common">Giant roundworm</name>
    <dbReference type="NCBI Taxonomy" id="6252"/>
    <lineage>
        <taxon>Eukaryota</taxon>
        <taxon>Metazoa</taxon>
        <taxon>Ecdysozoa</taxon>
        <taxon>Nematoda</taxon>
        <taxon>Chromadorea</taxon>
        <taxon>Rhabditida</taxon>
        <taxon>Spirurina</taxon>
        <taxon>Ascaridomorpha</taxon>
        <taxon>Ascaridoidea</taxon>
        <taxon>Ascarididae</taxon>
        <taxon>Ascaris</taxon>
    </lineage>
</organism>
<dbReference type="Proteomes" id="UP000036681">
    <property type="component" value="Unplaced"/>
</dbReference>
<accession>A0A0M3ICV1</accession>
<name>A0A0M3ICV1_ASCLU</name>
<protein>
    <submittedName>
        <fullName evidence="3">DUF3817 domain-containing protein</fullName>
    </submittedName>
</protein>
<dbReference type="WBParaSite" id="ALUE_0001575701-mRNA-1">
    <property type="protein sequence ID" value="ALUE_0001575701-mRNA-1"/>
    <property type="gene ID" value="ALUE_0001575701"/>
</dbReference>
<keyword evidence="1" id="KW-0472">Membrane</keyword>
<evidence type="ECO:0000256" key="1">
    <source>
        <dbReference type="SAM" id="Phobius"/>
    </source>
</evidence>
<keyword evidence="2" id="KW-1185">Reference proteome</keyword>